<keyword evidence="3" id="KW-1185">Reference proteome</keyword>
<comment type="caution">
    <text evidence="2">The sequence shown here is derived from an EMBL/GenBank/DDBJ whole genome shotgun (WGS) entry which is preliminary data.</text>
</comment>
<dbReference type="Pfam" id="PF01471">
    <property type="entry name" value="PG_binding_1"/>
    <property type="match status" value="1"/>
</dbReference>
<dbReference type="SUPFAM" id="SSF47090">
    <property type="entry name" value="PGBD-like"/>
    <property type="match status" value="1"/>
</dbReference>
<accession>A0ABV5GPS7</accession>
<gene>
    <name evidence="2" type="ORF">ACFFVF_12535</name>
</gene>
<dbReference type="InterPro" id="IPR036365">
    <property type="entry name" value="PGBD-like_sf"/>
</dbReference>
<dbReference type="EMBL" id="JBHMEY010000042">
    <property type="protein sequence ID" value="MFB9097346.1"/>
    <property type="molecule type" value="Genomic_DNA"/>
</dbReference>
<evidence type="ECO:0000313" key="2">
    <source>
        <dbReference type="EMBL" id="MFB9097346.1"/>
    </source>
</evidence>
<feature type="domain" description="Peptidoglycan binding-like" evidence="1">
    <location>
        <begin position="164"/>
        <end position="215"/>
    </location>
</feature>
<reference evidence="2 3" key="1">
    <citation type="submission" date="2024-09" db="EMBL/GenBank/DDBJ databases">
        <authorList>
            <person name="Sun Q."/>
            <person name="Mori K."/>
        </authorList>
    </citation>
    <scope>NUCLEOTIDE SEQUENCE [LARGE SCALE GENOMIC DNA]</scope>
    <source>
        <strain evidence="2 3">CECT 7955</strain>
    </source>
</reference>
<dbReference type="Proteomes" id="UP001589607">
    <property type="component" value="Unassembled WGS sequence"/>
</dbReference>
<name>A0ABV5GPS7_9FLAO</name>
<protein>
    <submittedName>
        <fullName evidence="2">Peptidoglycan-binding protein</fullName>
    </submittedName>
</protein>
<dbReference type="InterPro" id="IPR036366">
    <property type="entry name" value="PGBDSf"/>
</dbReference>
<dbReference type="InterPro" id="IPR002477">
    <property type="entry name" value="Peptidoglycan-bd-like"/>
</dbReference>
<sequence>MKQIIITLLVVILSIVGYNQYRTYKRFHSPGIDYVVNTEVDLNYHNESFLKNYFLSIEDLNAFVRIQWNVYDLDVRNPEQDNDDTKTAFINYSKKLATIKFYESRLIQAAQLKQKGLKNKDIVFFEENGYKVINYNDYLKDQKIKEMYYQDPDKFSLKIGDTNSFVFEIQKKLIKKGFDIPTDGIFKEITLKALIEFQEKNKLYSNGKIDTITLDYLFR</sequence>
<proteinExistence type="predicted"/>
<evidence type="ECO:0000313" key="3">
    <source>
        <dbReference type="Proteomes" id="UP001589607"/>
    </source>
</evidence>
<dbReference type="RefSeq" id="WP_236457742.1">
    <property type="nucleotide sequence ID" value="NZ_CBCSGE010000005.1"/>
</dbReference>
<dbReference type="Gene3D" id="1.10.101.10">
    <property type="entry name" value="PGBD-like superfamily/PGBD"/>
    <property type="match status" value="1"/>
</dbReference>
<organism evidence="2 3">
    <name type="scientific">Flavobacterium jumunjinense</name>
    <dbReference type="NCBI Taxonomy" id="998845"/>
    <lineage>
        <taxon>Bacteria</taxon>
        <taxon>Pseudomonadati</taxon>
        <taxon>Bacteroidota</taxon>
        <taxon>Flavobacteriia</taxon>
        <taxon>Flavobacteriales</taxon>
        <taxon>Flavobacteriaceae</taxon>
        <taxon>Flavobacterium</taxon>
    </lineage>
</organism>
<evidence type="ECO:0000259" key="1">
    <source>
        <dbReference type="Pfam" id="PF01471"/>
    </source>
</evidence>